<feature type="region of interest" description="Disordered" evidence="8">
    <location>
        <begin position="1"/>
        <end position="34"/>
    </location>
</feature>
<gene>
    <name evidence="10" type="ORF">LTR62_006777</name>
</gene>
<evidence type="ECO:0000256" key="8">
    <source>
        <dbReference type="SAM" id="MobiDB-lite"/>
    </source>
</evidence>
<keyword evidence="4" id="KW-0805">Transcription regulation</keyword>
<dbReference type="PANTHER" id="PTHR47782">
    <property type="entry name" value="ZN(II)2CYS6 TRANSCRIPTION FACTOR (EUROFUNG)-RELATED"/>
    <property type="match status" value="1"/>
</dbReference>
<feature type="compositionally biased region" description="Polar residues" evidence="8">
    <location>
        <begin position="537"/>
        <end position="554"/>
    </location>
</feature>
<dbReference type="InterPro" id="IPR052202">
    <property type="entry name" value="Yeast_MetPath_Reg"/>
</dbReference>
<keyword evidence="5" id="KW-0238">DNA-binding</keyword>
<proteinExistence type="predicted"/>
<comment type="subcellular location">
    <subcellularLocation>
        <location evidence="1">Nucleus</location>
    </subcellularLocation>
</comment>
<evidence type="ECO:0000313" key="10">
    <source>
        <dbReference type="EMBL" id="KAK5109655.1"/>
    </source>
</evidence>
<feature type="region of interest" description="Disordered" evidence="8">
    <location>
        <begin position="537"/>
        <end position="558"/>
    </location>
</feature>
<evidence type="ECO:0000256" key="7">
    <source>
        <dbReference type="ARBA" id="ARBA00023242"/>
    </source>
</evidence>
<dbReference type="GO" id="GO:0006351">
    <property type="term" value="P:DNA-templated transcription"/>
    <property type="evidence" value="ECO:0007669"/>
    <property type="project" value="InterPro"/>
</dbReference>
<evidence type="ECO:0000259" key="9">
    <source>
        <dbReference type="SMART" id="SM00906"/>
    </source>
</evidence>
<keyword evidence="6" id="KW-0804">Transcription</keyword>
<dbReference type="GO" id="GO:0005634">
    <property type="term" value="C:nucleus"/>
    <property type="evidence" value="ECO:0007669"/>
    <property type="project" value="UniProtKB-SubCell"/>
</dbReference>
<dbReference type="GO" id="GO:0008270">
    <property type="term" value="F:zinc ion binding"/>
    <property type="evidence" value="ECO:0007669"/>
    <property type="project" value="InterPro"/>
</dbReference>
<accession>A0AAN7TN24</accession>
<evidence type="ECO:0000256" key="4">
    <source>
        <dbReference type="ARBA" id="ARBA00023015"/>
    </source>
</evidence>
<keyword evidence="2" id="KW-0479">Metal-binding</keyword>
<reference evidence="10" key="1">
    <citation type="submission" date="2023-08" db="EMBL/GenBank/DDBJ databases">
        <title>Black Yeasts Isolated from many extreme environments.</title>
        <authorList>
            <person name="Coleine C."/>
            <person name="Stajich J.E."/>
            <person name="Selbmann L."/>
        </authorList>
    </citation>
    <scope>NUCLEOTIDE SEQUENCE</scope>
    <source>
        <strain evidence="10">CCFEE 5401</strain>
    </source>
</reference>
<evidence type="ECO:0000313" key="11">
    <source>
        <dbReference type="Proteomes" id="UP001310890"/>
    </source>
</evidence>
<dbReference type="PANTHER" id="PTHR47782:SF12">
    <property type="entry name" value="ZN(II)2CYS6 TRANSCRIPTION FACTOR (EUROFUNG)"/>
    <property type="match status" value="1"/>
</dbReference>
<evidence type="ECO:0000256" key="3">
    <source>
        <dbReference type="ARBA" id="ARBA00022833"/>
    </source>
</evidence>
<keyword evidence="3" id="KW-0862">Zinc</keyword>
<feature type="compositionally biased region" description="Basic and acidic residues" evidence="8">
    <location>
        <begin position="1"/>
        <end position="17"/>
    </location>
</feature>
<dbReference type="GO" id="GO:0045944">
    <property type="term" value="P:positive regulation of transcription by RNA polymerase II"/>
    <property type="evidence" value="ECO:0007669"/>
    <property type="project" value="TreeGrafter"/>
</dbReference>
<evidence type="ECO:0000256" key="1">
    <source>
        <dbReference type="ARBA" id="ARBA00004123"/>
    </source>
</evidence>
<dbReference type="CDD" id="cd12148">
    <property type="entry name" value="fungal_TF_MHR"/>
    <property type="match status" value="1"/>
</dbReference>
<evidence type="ECO:0000256" key="5">
    <source>
        <dbReference type="ARBA" id="ARBA00023125"/>
    </source>
</evidence>
<evidence type="ECO:0000256" key="2">
    <source>
        <dbReference type="ARBA" id="ARBA00022723"/>
    </source>
</evidence>
<dbReference type="InterPro" id="IPR007219">
    <property type="entry name" value="XnlR_reg_dom"/>
</dbReference>
<feature type="domain" description="Xylanolytic transcriptional activator regulatory" evidence="9">
    <location>
        <begin position="194"/>
        <end position="266"/>
    </location>
</feature>
<name>A0AAN7TN24_9PEZI</name>
<evidence type="ECO:0000256" key="6">
    <source>
        <dbReference type="ARBA" id="ARBA00023163"/>
    </source>
</evidence>
<dbReference type="Proteomes" id="UP001310890">
    <property type="component" value="Unassembled WGS sequence"/>
</dbReference>
<dbReference type="AlphaFoldDB" id="A0AAN7TN24"/>
<dbReference type="GO" id="GO:0000981">
    <property type="term" value="F:DNA-binding transcription factor activity, RNA polymerase II-specific"/>
    <property type="evidence" value="ECO:0007669"/>
    <property type="project" value="TreeGrafter"/>
</dbReference>
<dbReference type="GO" id="GO:0043565">
    <property type="term" value="F:sequence-specific DNA binding"/>
    <property type="evidence" value="ECO:0007669"/>
    <property type="project" value="TreeGrafter"/>
</dbReference>
<sequence>MSREDVWRLEEQERALREQGQPPSPTSGSGAYVGEASGINILDTVFSSPQWSEPKARALKQLFNRPRTKEPDVAMALLPTHEAASYLATTFLQESQWQKPFLLGKEVLALLDRVYAFGKHEMVTSQDRFRLFMICAIAIVPLRRRGILDLHPYSFFLTACTLAGDIPLVESLDGLMNLLLIARFSVYYNTGISIWELGRTCMRSCISLELHLPPLQSLQPLDEQHCRRIFWECYVLDRYSSTTLGRPFSIADSDIHVKLPVPFADDEVERQPLDTLHRLSKTPDPNIEPGPMDVFILCINLRRITSRIYDTFFTGNQSVKLDAWSMTATADIHVKFHALLQDLETWRQSAPVFLQPECLYQRPQWYDFMLEKERNFLVRGVIDTLPQQDGAPPGQLIDLCLDSASKVIRLYADMYIAKHINCTRTYFQVLFTAGLSLVYFTSIKKMPGVDSPARLYEDTLRDCSIVLRNLSDIMPDAEPFARIFDIVCEHTLPTRFTGPDSETRNDSSVNGTAQVQQTGAAAGYYHSMITPISNSRNHLQQSEHNGNTDESSIWPSDWSFPEPLMTDMETFASQFACGDFSADIMDDFGGDWSAMNTWNGMGTI</sequence>
<keyword evidence="7" id="KW-0539">Nucleus</keyword>
<dbReference type="SMART" id="SM00906">
    <property type="entry name" value="Fungal_trans"/>
    <property type="match status" value="1"/>
</dbReference>
<dbReference type="Pfam" id="PF04082">
    <property type="entry name" value="Fungal_trans"/>
    <property type="match status" value="1"/>
</dbReference>
<protein>
    <recommendedName>
        <fullName evidence="9">Xylanolytic transcriptional activator regulatory domain-containing protein</fullName>
    </recommendedName>
</protein>
<organism evidence="10 11">
    <name type="scientific">Meristemomyces frigidus</name>
    <dbReference type="NCBI Taxonomy" id="1508187"/>
    <lineage>
        <taxon>Eukaryota</taxon>
        <taxon>Fungi</taxon>
        <taxon>Dikarya</taxon>
        <taxon>Ascomycota</taxon>
        <taxon>Pezizomycotina</taxon>
        <taxon>Dothideomycetes</taxon>
        <taxon>Dothideomycetidae</taxon>
        <taxon>Mycosphaerellales</taxon>
        <taxon>Teratosphaeriaceae</taxon>
        <taxon>Meristemomyces</taxon>
    </lineage>
</organism>
<dbReference type="EMBL" id="JAVRRL010000060">
    <property type="protein sequence ID" value="KAK5109655.1"/>
    <property type="molecule type" value="Genomic_DNA"/>
</dbReference>
<comment type="caution">
    <text evidence="10">The sequence shown here is derived from an EMBL/GenBank/DDBJ whole genome shotgun (WGS) entry which is preliminary data.</text>
</comment>